<evidence type="ECO:0000313" key="2">
    <source>
        <dbReference type="Proteomes" id="UP000243297"/>
    </source>
</evidence>
<dbReference type="InterPro" id="IPR036388">
    <property type="entry name" value="WH-like_DNA-bd_sf"/>
</dbReference>
<proteinExistence type="predicted"/>
<organism evidence="1 2">
    <name type="scientific">Anaerorhabdus furcosa</name>
    <dbReference type="NCBI Taxonomy" id="118967"/>
    <lineage>
        <taxon>Bacteria</taxon>
        <taxon>Bacillati</taxon>
        <taxon>Bacillota</taxon>
        <taxon>Erysipelotrichia</taxon>
        <taxon>Erysipelotrichales</taxon>
        <taxon>Erysipelotrichaceae</taxon>
        <taxon>Anaerorhabdus</taxon>
    </lineage>
</organism>
<dbReference type="Proteomes" id="UP000243297">
    <property type="component" value="Unassembled WGS sequence"/>
</dbReference>
<dbReference type="OrthoDB" id="799937at2"/>
<name>A0A1T4M2M7_9FIRM</name>
<dbReference type="InterPro" id="IPR009057">
    <property type="entry name" value="Homeodomain-like_sf"/>
</dbReference>
<keyword evidence="2" id="KW-1185">Reference proteome</keyword>
<evidence type="ECO:0000313" key="1">
    <source>
        <dbReference type="EMBL" id="SJZ61213.1"/>
    </source>
</evidence>
<dbReference type="EMBL" id="FUWY01000002">
    <property type="protein sequence ID" value="SJZ61213.1"/>
    <property type="molecule type" value="Genomic_DNA"/>
</dbReference>
<dbReference type="Gene3D" id="1.10.10.10">
    <property type="entry name" value="Winged helix-like DNA-binding domain superfamily/Winged helix DNA-binding domain"/>
    <property type="match status" value="1"/>
</dbReference>
<dbReference type="RefSeq" id="WP_078711566.1">
    <property type="nucleotide sequence ID" value="NZ_FUWY01000002.1"/>
</dbReference>
<dbReference type="AlphaFoldDB" id="A0A1T4M2M7"/>
<gene>
    <name evidence="1" type="ORF">SAMN02745191_1159</name>
</gene>
<dbReference type="SUPFAM" id="SSF46689">
    <property type="entry name" value="Homeodomain-like"/>
    <property type="match status" value="1"/>
</dbReference>
<protein>
    <submittedName>
        <fullName evidence="1">Transposase</fullName>
    </submittedName>
</protein>
<accession>A0A1T4M2M7</accession>
<sequence>MKKISLKLQKKYVSYYQRGKSVKDICKKYKIPKSSLYLWIFKYKETITTGERVNVAEYQKLRFHS</sequence>
<reference evidence="2" key="1">
    <citation type="submission" date="2017-02" db="EMBL/GenBank/DDBJ databases">
        <authorList>
            <person name="Varghese N."/>
            <person name="Submissions S."/>
        </authorList>
    </citation>
    <scope>NUCLEOTIDE SEQUENCE [LARGE SCALE GENOMIC DNA]</scope>
    <source>
        <strain evidence="2">ATCC 25662</strain>
    </source>
</reference>